<dbReference type="PANTHER" id="PTHR43768:SF3">
    <property type="entry name" value="TREHALOSE 6-PHOSPHATE PHOSPHATASE"/>
    <property type="match status" value="1"/>
</dbReference>
<keyword evidence="8" id="KW-1185">Reference proteome</keyword>
<proteinExistence type="inferred from homology"/>
<dbReference type="PANTHER" id="PTHR43768">
    <property type="entry name" value="TREHALOSE 6-PHOSPHATE PHOSPHATASE"/>
    <property type="match status" value="1"/>
</dbReference>
<comment type="similarity">
    <text evidence="3 6">Belongs to the trehalose phosphatase family.</text>
</comment>
<dbReference type="EMBL" id="CP026923">
    <property type="protein sequence ID" value="AVG24514.1"/>
    <property type="molecule type" value="Genomic_DNA"/>
</dbReference>
<evidence type="ECO:0000256" key="5">
    <source>
        <dbReference type="ARBA" id="ARBA00024179"/>
    </source>
</evidence>
<comment type="function">
    <text evidence="5 6">Removes the phosphate from trehalose 6-phosphate to produce free trehalose.</text>
</comment>
<comment type="cofactor">
    <cofactor evidence="6">
        <name>Mg(2+)</name>
        <dbReference type="ChEBI" id="CHEBI:18420"/>
    </cofactor>
</comment>
<evidence type="ECO:0000256" key="3">
    <source>
        <dbReference type="ARBA" id="ARBA00008770"/>
    </source>
</evidence>
<comment type="pathway">
    <text evidence="2 6">Glycan biosynthesis; trehalose biosynthesis.</text>
</comment>
<organism evidence="7 8">
    <name type="scientific">Pontimonas salivibrio</name>
    <dbReference type="NCBI Taxonomy" id="1159327"/>
    <lineage>
        <taxon>Bacteria</taxon>
        <taxon>Bacillati</taxon>
        <taxon>Actinomycetota</taxon>
        <taxon>Actinomycetes</taxon>
        <taxon>Micrococcales</taxon>
        <taxon>Microbacteriaceae</taxon>
        <taxon>Pontimonas</taxon>
    </lineage>
</organism>
<dbReference type="NCBIfam" id="TIGR00685">
    <property type="entry name" value="T6PP"/>
    <property type="match status" value="1"/>
</dbReference>
<evidence type="ECO:0000256" key="4">
    <source>
        <dbReference type="ARBA" id="ARBA00022801"/>
    </source>
</evidence>
<evidence type="ECO:0000313" key="8">
    <source>
        <dbReference type="Proteomes" id="UP000243077"/>
    </source>
</evidence>
<dbReference type="OrthoDB" id="9816160at2"/>
<name>A0A2L2BS56_9MICO</name>
<protein>
    <recommendedName>
        <fullName evidence="6">Trehalose 6-phosphate phosphatase</fullName>
        <ecNumber evidence="6">3.1.3.12</ecNumber>
    </recommendedName>
</protein>
<dbReference type="NCBIfam" id="TIGR01484">
    <property type="entry name" value="HAD-SF-IIB"/>
    <property type="match status" value="1"/>
</dbReference>
<dbReference type="SUPFAM" id="SSF56784">
    <property type="entry name" value="HAD-like"/>
    <property type="match status" value="1"/>
</dbReference>
<dbReference type="KEGG" id="psai:C3B54_111577"/>
<dbReference type="InterPro" id="IPR003337">
    <property type="entry name" value="Trehalose_PPase"/>
</dbReference>
<dbReference type="GO" id="GO:0005992">
    <property type="term" value="P:trehalose biosynthetic process"/>
    <property type="evidence" value="ECO:0007669"/>
    <property type="project" value="UniProtKB-UniPathway"/>
</dbReference>
<dbReference type="GO" id="GO:0046872">
    <property type="term" value="F:metal ion binding"/>
    <property type="evidence" value="ECO:0007669"/>
    <property type="project" value="UniProtKB-KW"/>
</dbReference>
<dbReference type="Pfam" id="PF02358">
    <property type="entry name" value="Trehalose_PPase"/>
    <property type="match status" value="1"/>
</dbReference>
<dbReference type="AlphaFoldDB" id="A0A2L2BS56"/>
<evidence type="ECO:0000256" key="1">
    <source>
        <dbReference type="ARBA" id="ARBA00000500"/>
    </source>
</evidence>
<dbReference type="Proteomes" id="UP000243077">
    <property type="component" value="Chromosome"/>
</dbReference>
<dbReference type="InterPro" id="IPR036412">
    <property type="entry name" value="HAD-like_sf"/>
</dbReference>
<sequence length="258" mass="27395">MTDQNYAAIERALQRAATAKPLLVALDFDGTLAPLVDVPDDARMTAKARAAVEALAAAPQTTVALVSGRGLANLRQVSEADPKWWLIGSHGVELEGPANGGVVQVPTADPVERQALWDDFVAIAKAFPGAWVETKPWGAALHTRSLPADIEEEIRHKARAAITPYGERVTTRLGHGIIESSLQSQHKGDGIEALRQHLHPEATLFIGDDLTDEDAQAVLGPGDVGIRCGPGESMATYFLADVDAVADFLASVATLRSE</sequence>
<dbReference type="Gene3D" id="3.30.70.1020">
    <property type="entry name" value="Trehalose-6-phosphate phosphatase related protein, domain 2"/>
    <property type="match status" value="1"/>
</dbReference>
<keyword evidence="6" id="KW-0479">Metal-binding</keyword>
<dbReference type="GO" id="GO:0004805">
    <property type="term" value="F:trehalose-phosphatase activity"/>
    <property type="evidence" value="ECO:0007669"/>
    <property type="project" value="UniProtKB-EC"/>
</dbReference>
<accession>A0A2L2BS56</accession>
<dbReference type="RefSeq" id="WP_158665602.1">
    <property type="nucleotide sequence ID" value="NZ_CP026923.1"/>
</dbReference>
<dbReference type="UniPathway" id="UPA00299"/>
<dbReference type="InterPro" id="IPR023214">
    <property type="entry name" value="HAD_sf"/>
</dbReference>
<gene>
    <name evidence="7" type="ORF">C3B54_111577</name>
</gene>
<evidence type="ECO:0000313" key="7">
    <source>
        <dbReference type="EMBL" id="AVG24514.1"/>
    </source>
</evidence>
<dbReference type="Gene3D" id="3.40.50.1000">
    <property type="entry name" value="HAD superfamily/HAD-like"/>
    <property type="match status" value="1"/>
</dbReference>
<dbReference type="InterPro" id="IPR006379">
    <property type="entry name" value="HAD-SF_hydro_IIB"/>
</dbReference>
<reference evidence="7 8" key="1">
    <citation type="submission" date="2018-02" db="EMBL/GenBank/DDBJ databases">
        <title>Complete genome of the streamlined marine actinobacterium Pontimonas salivibrio CL-TW6 adapted to coastal planktonic lifestype.</title>
        <authorList>
            <person name="Cho B.C."/>
            <person name="Hardies S.C."/>
            <person name="Jang G.I."/>
            <person name="Hwang C.Y."/>
        </authorList>
    </citation>
    <scope>NUCLEOTIDE SEQUENCE [LARGE SCALE GENOMIC DNA]</scope>
    <source>
        <strain evidence="7 8">CL-TW6</strain>
    </source>
</reference>
<keyword evidence="6" id="KW-0460">Magnesium</keyword>
<comment type="catalytic activity">
    <reaction evidence="1 6">
        <text>alpha,alpha-trehalose 6-phosphate + H2O = alpha,alpha-trehalose + phosphate</text>
        <dbReference type="Rhea" id="RHEA:23420"/>
        <dbReference type="ChEBI" id="CHEBI:15377"/>
        <dbReference type="ChEBI" id="CHEBI:16551"/>
        <dbReference type="ChEBI" id="CHEBI:43474"/>
        <dbReference type="ChEBI" id="CHEBI:58429"/>
        <dbReference type="EC" id="3.1.3.12"/>
    </reaction>
</comment>
<dbReference type="InterPro" id="IPR044651">
    <property type="entry name" value="OTSB-like"/>
</dbReference>
<dbReference type="EC" id="3.1.3.12" evidence="6"/>
<evidence type="ECO:0000256" key="6">
    <source>
        <dbReference type="RuleBase" id="RU361117"/>
    </source>
</evidence>
<evidence type="ECO:0000256" key="2">
    <source>
        <dbReference type="ARBA" id="ARBA00005199"/>
    </source>
</evidence>
<keyword evidence="4 6" id="KW-0378">Hydrolase</keyword>